<dbReference type="AlphaFoldDB" id="A0A7I7QNF4"/>
<feature type="transmembrane region" description="Helical" evidence="17">
    <location>
        <begin position="218"/>
        <end position="238"/>
    </location>
</feature>
<evidence type="ECO:0000256" key="11">
    <source>
        <dbReference type="ARBA" id="ARBA00023136"/>
    </source>
</evidence>
<dbReference type="KEGG" id="msei:MSEDJ_19470"/>
<keyword evidence="10" id="KW-0443">Lipid metabolism</keyword>
<feature type="region of interest" description="Disordered" evidence="16">
    <location>
        <begin position="255"/>
        <end position="295"/>
    </location>
</feature>
<feature type="compositionally biased region" description="Basic residues" evidence="16">
    <location>
        <begin position="257"/>
        <end position="272"/>
    </location>
</feature>
<evidence type="ECO:0000256" key="13">
    <source>
        <dbReference type="ARBA" id="ARBA00023264"/>
    </source>
</evidence>
<comment type="catalytic activity">
    <reaction evidence="1">
        <text>a CDP-1,2-diacyl-sn-glycerol + L-serine = a 1,2-diacyl-sn-glycero-3-phospho-L-serine + CMP + H(+)</text>
        <dbReference type="Rhea" id="RHEA:16913"/>
        <dbReference type="ChEBI" id="CHEBI:15378"/>
        <dbReference type="ChEBI" id="CHEBI:33384"/>
        <dbReference type="ChEBI" id="CHEBI:57262"/>
        <dbReference type="ChEBI" id="CHEBI:58332"/>
        <dbReference type="ChEBI" id="CHEBI:60377"/>
        <dbReference type="EC" id="2.7.8.8"/>
    </reaction>
</comment>
<keyword evidence="13" id="KW-1208">Phospholipid metabolism</keyword>
<feature type="transmembrane region" description="Helical" evidence="17">
    <location>
        <begin position="169"/>
        <end position="186"/>
    </location>
</feature>
<feature type="transmembrane region" description="Helical" evidence="17">
    <location>
        <begin position="12"/>
        <end position="31"/>
    </location>
</feature>
<evidence type="ECO:0000256" key="6">
    <source>
        <dbReference type="ARBA" id="ARBA00022516"/>
    </source>
</evidence>
<evidence type="ECO:0000256" key="2">
    <source>
        <dbReference type="ARBA" id="ARBA00004127"/>
    </source>
</evidence>
<dbReference type="GO" id="GO:0008654">
    <property type="term" value="P:phospholipid biosynthetic process"/>
    <property type="evidence" value="ECO:0007669"/>
    <property type="project" value="UniProtKB-KW"/>
</dbReference>
<dbReference type="InterPro" id="IPR043130">
    <property type="entry name" value="CDP-OH_PTrfase_TM_dom"/>
</dbReference>
<dbReference type="Gene3D" id="1.20.120.1760">
    <property type="match status" value="1"/>
</dbReference>
<keyword evidence="6" id="KW-0444">Lipid biosynthesis</keyword>
<keyword evidence="12" id="KW-0594">Phospholipid biosynthesis</keyword>
<dbReference type="GO" id="GO:0012505">
    <property type="term" value="C:endomembrane system"/>
    <property type="evidence" value="ECO:0007669"/>
    <property type="project" value="UniProtKB-SubCell"/>
</dbReference>
<evidence type="ECO:0000256" key="7">
    <source>
        <dbReference type="ARBA" id="ARBA00022679"/>
    </source>
</evidence>
<evidence type="ECO:0000256" key="12">
    <source>
        <dbReference type="ARBA" id="ARBA00023209"/>
    </source>
</evidence>
<evidence type="ECO:0000256" key="4">
    <source>
        <dbReference type="ARBA" id="ARBA00013174"/>
    </source>
</evidence>
<comment type="subcellular location">
    <subcellularLocation>
        <location evidence="2">Endomembrane system</location>
        <topology evidence="2">Multi-pass membrane protein</topology>
    </subcellularLocation>
</comment>
<gene>
    <name evidence="18" type="ORF">MSEDJ_19470</name>
</gene>
<dbReference type="Pfam" id="PF01066">
    <property type="entry name" value="CDP-OH_P_transf"/>
    <property type="match status" value="1"/>
</dbReference>
<comment type="similarity">
    <text evidence="3 15">Belongs to the CDP-alcohol phosphatidyltransferase class-I family.</text>
</comment>
<feature type="transmembrane region" description="Helical" evidence="17">
    <location>
        <begin position="193"/>
        <end position="212"/>
    </location>
</feature>
<evidence type="ECO:0000256" key="14">
    <source>
        <dbReference type="ARBA" id="ARBA00032361"/>
    </source>
</evidence>
<evidence type="ECO:0000256" key="9">
    <source>
        <dbReference type="ARBA" id="ARBA00022989"/>
    </source>
</evidence>
<evidence type="ECO:0000256" key="8">
    <source>
        <dbReference type="ARBA" id="ARBA00022692"/>
    </source>
</evidence>
<sequence>MRPHIKTPQLSVRILPSAMTVAAICLGLSAVKYALDHRPTEAMALLAGAAILDALDGRTARMLNATSKMGEEIDSLADAVNFGVAPAFIVWATLLQESRIGWIVVLVYAVCIVLRLARYNAMLHVDGPAYEKEFFTGMPAPAGAIGSIGPIAAKLQFPGPWWDTHAAEAVVIVWMIAVSLLVVSAIPMRKVHTFAVSPNMVVPLLAVLAIMVAASIQYGYIVILVLIVAYVIHIPFAVGTKAWLSRHPEVWDDKPKVQRQTRRAIRRSQPHRRSSERLGLRRPGAGGHEPRTPRR</sequence>
<organism evidence="18 19">
    <name type="scientific">Mycolicibacterium sediminis</name>
    <dbReference type="NCBI Taxonomy" id="1286180"/>
    <lineage>
        <taxon>Bacteria</taxon>
        <taxon>Bacillati</taxon>
        <taxon>Actinomycetota</taxon>
        <taxon>Actinomycetes</taxon>
        <taxon>Mycobacteriales</taxon>
        <taxon>Mycobacteriaceae</taxon>
        <taxon>Mycolicibacterium</taxon>
    </lineage>
</organism>
<evidence type="ECO:0000313" key="19">
    <source>
        <dbReference type="Proteomes" id="UP000467193"/>
    </source>
</evidence>
<dbReference type="PROSITE" id="PS00379">
    <property type="entry name" value="CDP_ALCOHOL_P_TRANSF"/>
    <property type="match status" value="1"/>
</dbReference>
<feature type="transmembrane region" description="Helical" evidence="17">
    <location>
        <begin position="100"/>
        <end position="117"/>
    </location>
</feature>
<evidence type="ECO:0000256" key="17">
    <source>
        <dbReference type="SAM" id="Phobius"/>
    </source>
</evidence>
<dbReference type="EC" id="2.7.8.8" evidence="4"/>
<dbReference type="PANTHER" id="PTHR14269">
    <property type="entry name" value="CDP-DIACYLGLYCEROL--GLYCEROL-3-PHOSPHATE 3-PHOSPHATIDYLTRANSFERASE-RELATED"/>
    <property type="match status" value="1"/>
</dbReference>
<feature type="transmembrane region" description="Helical" evidence="17">
    <location>
        <begin position="76"/>
        <end position="94"/>
    </location>
</feature>
<evidence type="ECO:0000256" key="3">
    <source>
        <dbReference type="ARBA" id="ARBA00010441"/>
    </source>
</evidence>
<dbReference type="InterPro" id="IPR000462">
    <property type="entry name" value="CDP-OH_P_trans"/>
</dbReference>
<evidence type="ECO:0000313" key="18">
    <source>
        <dbReference type="EMBL" id="BBY27851.1"/>
    </source>
</evidence>
<dbReference type="RefSeq" id="WP_163796685.1">
    <property type="nucleotide sequence ID" value="NZ_AP022588.1"/>
</dbReference>
<dbReference type="InterPro" id="IPR050324">
    <property type="entry name" value="CDP-alcohol_PTase-I"/>
</dbReference>
<dbReference type="Proteomes" id="UP000467193">
    <property type="component" value="Chromosome"/>
</dbReference>
<dbReference type="InterPro" id="IPR004533">
    <property type="entry name" value="CDP-diaglyc--ser_O-PTrfase"/>
</dbReference>
<dbReference type="GO" id="GO:0016020">
    <property type="term" value="C:membrane"/>
    <property type="evidence" value="ECO:0007669"/>
    <property type="project" value="InterPro"/>
</dbReference>
<keyword evidence="9 17" id="KW-1133">Transmembrane helix</keyword>
<keyword evidence="7 15" id="KW-0808">Transferase</keyword>
<evidence type="ECO:0000256" key="10">
    <source>
        <dbReference type="ARBA" id="ARBA00023098"/>
    </source>
</evidence>
<evidence type="ECO:0000256" key="16">
    <source>
        <dbReference type="SAM" id="MobiDB-lite"/>
    </source>
</evidence>
<accession>A0A7I7QNF4</accession>
<name>A0A7I7QNF4_9MYCO</name>
<dbReference type="GO" id="GO:0003882">
    <property type="term" value="F:CDP-diacylglycerol-serine O-phosphatidyltransferase activity"/>
    <property type="evidence" value="ECO:0007669"/>
    <property type="project" value="UniProtKB-EC"/>
</dbReference>
<dbReference type="PANTHER" id="PTHR14269:SF61">
    <property type="entry name" value="CDP-DIACYLGLYCEROL--SERINE O-PHOSPHATIDYLTRANSFERASE"/>
    <property type="match status" value="1"/>
</dbReference>
<reference evidence="18 19" key="1">
    <citation type="journal article" date="2019" name="Emerg. Microbes Infect.">
        <title>Comprehensive subspecies identification of 175 nontuberculous mycobacteria species based on 7547 genomic profiles.</title>
        <authorList>
            <person name="Matsumoto Y."/>
            <person name="Kinjo T."/>
            <person name="Motooka D."/>
            <person name="Nabeya D."/>
            <person name="Jung N."/>
            <person name="Uechi K."/>
            <person name="Horii T."/>
            <person name="Iida T."/>
            <person name="Fujita J."/>
            <person name="Nakamura S."/>
        </authorList>
    </citation>
    <scope>NUCLEOTIDE SEQUENCE [LARGE SCALE GENOMIC DNA]</scope>
    <source>
        <strain evidence="18 19">JCM 17899</strain>
    </source>
</reference>
<dbReference type="EMBL" id="AP022588">
    <property type="protein sequence ID" value="BBY27851.1"/>
    <property type="molecule type" value="Genomic_DNA"/>
</dbReference>
<evidence type="ECO:0000256" key="15">
    <source>
        <dbReference type="RuleBase" id="RU003750"/>
    </source>
</evidence>
<keyword evidence="19" id="KW-1185">Reference proteome</keyword>
<dbReference type="NCBIfam" id="TIGR00473">
    <property type="entry name" value="pssA"/>
    <property type="match status" value="1"/>
</dbReference>
<dbReference type="InterPro" id="IPR048254">
    <property type="entry name" value="CDP_ALCOHOL_P_TRANSF_CS"/>
</dbReference>
<protein>
    <recommendedName>
        <fullName evidence="5">CDP-diacylglycerol--serine O-phosphatidyltransferase</fullName>
        <ecNumber evidence="4">2.7.8.8</ecNumber>
    </recommendedName>
    <alternativeName>
        <fullName evidence="14">Phosphatidylserine synthase</fullName>
    </alternativeName>
</protein>
<keyword evidence="11 17" id="KW-0472">Membrane</keyword>
<evidence type="ECO:0000256" key="5">
    <source>
        <dbReference type="ARBA" id="ARBA00017171"/>
    </source>
</evidence>
<evidence type="ECO:0000256" key="1">
    <source>
        <dbReference type="ARBA" id="ARBA00000287"/>
    </source>
</evidence>
<proteinExistence type="inferred from homology"/>
<keyword evidence="8 17" id="KW-0812">Transmembrane</keyword>